<proteinExistence type="predicted"/>
<evidence type="ECO:0008006" key="3">
    <source>
        <dbReference type="Google" id="ProtNLM"/>
    </source>
</evidence>
<dbReference type="SUPFAM" id="SSF54909">
    <property type="entry name" value="Dimeric alpha+beta barrel"/>
    <property type="match status" value="1"/>
</dbReference>
<dbReference type="Proteomes" id="UP000184603">
    <property type="component" value="Unassembled WGS sequence"/>
</dbReference>
<dbReference type="InterPro" id="IPR011008">
    <property type="entry name" value="Dimeric_a/b-barrel"/>
</dbReference>
<gene>
    <name evidence="1" type="ORF">SAMN02745220_04640</name>
</gene>
<sequence>MYARITTYHCKAEKLSEAIALLEKLKPEAMKIPGLKKFFSSGNEDGNCALIGIYESREASEDALDTVRALFANFSGYIDSELEQRGYEIFVHGENQ</sequence>
<dbReference type="RefSeq" id="WP_073616152.1">
    <property type="nucleotide sequence ID" value="NZ_FRFE01000037.1"/>
</dbReference>
<evidence type="ECO:0000313" key="1">
    <source>
        <dbReference type="EMBL" id="SHO52584.1"/>
    </source>
</evidence>
<organism evidence="1 2">
    <name type="scientific">Desulfopila aestuarii DSM 18488</name>
    <dbReference type="NCBI Taxonomy" id="1121416"/>
    <lineage>
        <taxon>Bacteria</taxon>
        <taxon>Pseudomonadati</taxon>
        <taxon>Thermodesulfobacteriota</taxon>
        <taxon>Desulfobulbia</taxon>
        <taxon>Desulfobulbales</taxon>
        <taxon>Desulfocapsaceae</taxon>
        <taxon>Desulfopila</taxon>
    </lineage>
</organism>
<dbReference type="AlphaFoldDB" id="A0A1M7YIW3"/>
<protein>
    <recommendedName>
        <fullName evidence="3">ABM domain-containing protein</fullName>
    </recommendedName>
</protein>
<accession>A0A1M7YIW3</accession>
<keyword evidence="2" id="KW-1185">Reference proteome</keyword>
<name>A0A1M7YIW3_9BACT</name>
<dbReference type="OrthoDB" id="7107824at2"/>
<reference evidence="1 2" key="1">
    <citation type="submission" date="2016-12" db="EMBL/GenBank/DDBJ databases">
        <authorList>
            <person name="Song W.-J."/>
            <person name="Kurnit D.M."/>
        </authorList>
    </citation>
    <scope>NUCLEOTIDE SEQUENCE [LARGE SCALE GENOMIC DNA]</scope>
    <source>
        <strain evidence="1 2">DSM 18488</strain>
    </source>
</reference>
<dbReference type="EMBL" id="FRFE01000037">
    <property type="protein sequence ID" value="SHO52584.1"/>
    <property type="molecule type" value="Genomic_DNA"/>
</dbReference>
<evidence type="ECO:0000313" key="2">
    <source>
        <dbReference type="Proteomes" id="UP000184603"/>
    </source>
</evidence>